<feature type="compositionally biased region" description="Pro residues" evidence="3">
    <location>
        <begin position="1130"/>
        <end position="1153"/>
    </location>
</feature>
<dbReference type="SUPFAM" id="SSF47113">
    <property type="entry name" value="Histone-fold"/>
    <property type="match status" value="1"/>
</dbReference>
<evidence type="ECO:0000313" key="9">
    <source>
        <dbReference type="Proteomes" id="UP000694395"/>
    </source>
</evidence>
<dbReference type="InterPro" id="IPR023578">
    <property type="entry name" value="Ras_GEF_dom_sf"/>
</dbReference>
<proteinExistence type="predicted"/>
<feature type="region of interest" description="Disordered" evidence="3">
    <location>
        <begin position="995"/>
        <end position="1076"/>
    </location>
</feature>
<dbReference type="CDD" id="cd22915">
    <property type="entry name" value="HFD_SOS1_rpt2"/>
    <property type="match status" value="1"/>
</dbReference>
<dbReference type="InterPro" id="IPR001849">
    <property type="entry name" value="PH_domain"/>
</dbReference>
<accession>A0A8K9V8K1</accession>
<evidence type="ECO:0000256" key="2">
    <source>
        <dbReference type="PROSITE-ProRule" id="PRU00168"/>
    </source>
</evidence>
<keyword evidence="1 2" id="KW-0344">Guanine-nucleotide releasing factor</keyword>
<dbReference type="SMART" id="SM00147">
    <property type="entry name" value="RasGEF"/>
    <property type="match status" value="1"/>
</dbReference>
<dbReference type="InterPro" id="IPR009072">
    <property type="entry name" value="Histone-fold"/>
</dbReference>
<feature type="compositionally biased region" description="Pro residues" evidence="3">
    <location>
        <begin position="1101"/>
        <end position="1113"/>
    </location>
</feature>
<dbReference type="PROSITE" id="PS50010">
    <property type="entry name" value="DH_2"/>
    <property type="match status" value="1"/>
</dbReference>
<feature type="domain" description="Ras-GEF" evidence="5">
    <location>
        <begin position="756"/>
        <end position="995"/>
    </location>
</feature>
<dbReference type="Gene3D" id="2.30.29.30">
    <property type="entry name" value="Pleckstrin-homology domain (PH domain)/Phosphotyrosine-binding domain (PTB)"/>
    <property type="match status" value="1"/>
</dbReference>
<dbReference type="InterPro" id="IPR001895">
    <property type="entry name" value="RASGEF_cat_dom"/>
</dbReference>
<dbReference type="Ensembl" id="ENSOMYT00000153723.1">
    <property type="protein sequence ID" value="ENSOMYP00000120898.1"/>
    <property type="gene ID" value="ENSOMYG00000049088.1"/>
</dbReference>
<dbReference type="Gene3D" id="1.10.840.10">
    <property type="entry name" value="Ras guanine-nucleotide exchange factors catalytic domain"/>
    <property type="match status" value="1"/>
</dbReference>
<dbReference type="FunFam" id="1.20.900.10:FF:000015">
    <property type="entry name" value="son of sevenless homolog 1 isoform X1"/>
    <property type="match status" value="1"/>
</dbReference>
<name>A0A8K9V8K1_ONCMY</name>
<reference evidence="8" key="3">
    <citation type="submission" date="2025-09" db="UniProtKB">
        <authorList>
            <consortium name="Ensembl"/>
        </authorList>
    </citation>
    <scope>IDENTIFICATION</scope>
</reference>
<dbReference type="GO" id="GO:0046982">
    <property type="term" value="F:protein heterodimerization activity"/>
    <property type="evidence" value="ECO:0007669"/>
    <property type="project" value="InterPro"/>
</dbReference>
<dbReference type="AlphaFoldDB" id="A0A8K9V8K1"/>
<dbReference type="PANTHER" id="PTHR23113">
    <property type="entry name" value="GUANINE NUCLEOTIDE EXCHANGE FACTOR"/>
    <property type="match status" value="1"/>
</dbReference>
<dbReference type="PROSITE" id="PS50003">
    <property type="entry name" value="PH_DOMAIN"/>
    <property type="match status" value="1"/>
</dbReference>
<evidence type="ECO:0000256" key="1">
    <source>
        <dbReference type="ARBA" id="ARBA00022658"/>
    </source>
</evidence>
<evidence type="ECO:0000259" key="6">
    <source>
        <dbReference type="PROSITE" id="PS50010"/>
    </source>
</evidence>
<dbReference type="GO" id="GO:0005886">
    <property type="term" value="C:plasma membrane"/>
    <property type="evidence" value="ECO:0007669"/>
    <property type="project" value="TreeGrafter"/>
</dbReference>
<evidence type="ECO:0000259" key="5">
    <source>
        <dbReference type="PROSITE" id="PS50009"/>
    </source>
</evidence>
<feature type="compositionally biased region" description="Pro residues" evidence="3">
    <location>
        <begin position="1183"/>
        <end position="1193"/>
    </location>
</feature>
<feature type="domain" description="N-terminal Ras-GEF" evidence="7">
    <location>
        <begin position="577"/>
        <end position="721"/>
    </location>
</feature>
<evidence type="ECO:0000313" key="8">
    <source>
        <dbReference type="Ensembl" id="ENSOMYP00000120898.1"/>
    </source>
</evidence>
<dbReference type="Pfam" id="PF22697">
    <property type="entry name" value="SOS1_NGEF_PH"/>
    <property type="match status" value="1"/>
</dbReference>
<dbReference type="CDD" id="cd00155">
    <property type="entry name" value="RasGEF"/>
    <property type="match status" value="1"/>
</dbReference>
<evidence type="ECO:0000256" key="3">
    <source>
        <dbReference type="SAM" id="MobiDB-lite"/>
    </source>
</evidence>
<dbReference type="PROSITE" id="PS00720">
    <property type="entry name" value="RASGEF"/>
    <property type="match status" value="1"/>
</dbReference>
<evidence type="ECO:0000259" key="7">
    <source>
        <dbReference type="PROSITE" id="PS50212"/>
    </source>
</evidence>
<dbReference type="GO" id="GO:0007265">
    <property type="term" value="P:Ras protein signal transduction"/>
    <property type="evidence" value="ECO:0007669"/>
    <property type="project" value="TreeGrafter"/>
</dbReference>
<dbReference type="InterPro" id="IPR011993">
    <property type="entry name" value="PH-like_dom_sf"/>
</dbReference>
<dbReference type="GeneTree" id="ENSGT00940000158324"/>
<dbReference type="InterPro" id="IPR035899">
    <property type="entry name" value="DBL_dom_sf"/>
</dbReference>
<dbReference type="CDD" id="cd06224">
    <property type="entry name" value="REM"/>
    <property type="match status" value="1"/>
</dbReference>
<dbReference type="SMART" id="SM00229">
    <property type="entry name" value="RasGEFN"/>
    <property type="match status" value="1"/>
</dbReference>
<evidence type="ECO:0000259" key="4">
    <source>
        <dbReference type="PROSITE" id="PS50003"/>
    </source>
</evidence>
<dbReference type="FunFam" id="1.10.20.10:FF:000029">
    <property type="entry name" value="son of sevenless homolog 1 isoform X1"/>
    <property type="match status" value="1"/>
</dbReference>
<feature type="domain" description="PH" evidence="4">
    <location>
        <begin position="423"/>
        <end position="526"/>
    </location>
</feature>
<feature type="region of interest" description="Disordered" evidence="3">
    <location>
        <begin position="1092"/>
        <end position="1198"/>
    </location>
</feature>
<dbReference type="Pfam" id="PF00618">
    <property type="entry name" value="RasGEF_N"/>
    <property type="match status" value="1"/>
</dbReference>
<feature type="domain" description="DH" evidence="6">
    <location>
        <begin position="180"/>
        <end position="370"/>
    </location>
</feature>
<feature type="compositionally biased region" description="Low complexity" evidence="3">
    <location>
        <begin position="1243"/>
        <end position="1252"/>
    </location>
</feature>
<dbReference type="CDD" id="cd00160">
    <property type="entry name" value="RhoGEF"/>
    <property type="match status" value="1"/>
</dbReference>
<dbReference type="Gene3D" id="6.10.250.3060">
    <property type="match status" value="1"/>
</dbReference>
<dbReference type="SUPFAM" id="SSF48065">
    <property type="entry name" value="DBL homology domain (DH-domain)"/>
    <property type="match status" value="1"/>
</dbReference>
<dbReference type="Gene3D" id="1.20.900.10">
    <property type="entry name" value="Dbl homology (DH) domain"/>
    <property type="match status" value="1"/>
</dbReference>
<reference evidence="8" key="2">
    <citation type="submission" date="2025-08" db="UniProtKB">
        <authorList>
            <consortium name="Ensembl"/>
        </authorList>
    </citation>
    <scope>IDENTIFICATION</scope>
</reference>
<dbReference type="InterPro" id="IPR055251">
    <property type="entry name" value="SOS1_NGEF_PH"/>
</dbReference>
<dbReference type="PROSITE" id="PS50212">
    <property type="entry name" value="RASGEF_NTER"/>
    <property type="match status" value="1"/>
</dbReference>
<keyword evidence="9" id="KW-1185">Reference proteome</keyword>
<protein>
    <recommendedName>
        <fullName evidence="10">Son of sevenless homolog 2 (Drosophila)</fullName>
    </recommendedName>
</protein>
<dbReference type="InterPro" id="IPR000219">
    <property type="entry name" value="DH_dom"/>
</dbReference>
<organism evidence="8 9">
    <name type="scientific">Oncorhynchus mykiss</name>
    <name type="common">Rainbow trout</name>
    <name type="synonym">Salmo gairdneri</name>
    <dbReference type="NCBI Taxonomy" id="8022"/>
    <lineage>
        <taxon>Eukaryota</taxon>
        <taxon>Metazoa</taxon>
        <taxon>Chordata</taxon>
        <taxon>Craniata</taxon>
        <taxon>Vertebrata</taxon>
        <taxon>Euteleostomi</taxon>
        <taxon>Actinopterygii</taxon>
        <taxon>Neopterygii</taxon>
        <taxon>Teleostei</taxon>
        <taxon>Protacanthopterygii</taxon>
        <taxon>Salmoniformes</taxon>
        <taxon>Salmonidae</taxon>
        <taxon>Salmoninae</taxon>
        <taxon>Oncorhynchus</taxon>
    </lineage>
</organism>
<dbReference type="SMART" id="SM00233">
    <property type="entry name" value="PH"/>
    <property type="match status" value="1"/>
</dbReference>
<dbReference type="GO" id="GO:0005085">
    <property type="term" value="F:guanyl-nucleotide exchange factor activity"/>
    <property type="evidence" value="ECO:0007669"/>
    <property type="project" value="UniProtKB-KW"/>
</dbReference>
<dbReference type="SUPFAM" id="SSF48366">
    <property type="entry name" value="Ras GEF"/>
    <property type="match status" value="1"/>
</dbReference>
<dbReference type="Pfam" id="PF00617">
    <property type="entry name" value="RasGEF"/>
    <property type="match status" value="1"/>
</dbReference>
<dbReference type="Pfam" id="PF00621">
    <property type="entry name" value="RhoGEF"/>
    <property type="match status" value="1"/>
</dbReference>
<dbReference type="SUPFAM" id="SSF50729">
    <property type="entry name" value="PH domain-like"/>
    <property type="match status" value="1"/>
</dbReference>
<dbReference type="FunFam" id="2.30.29.30:FF:000068">
    <property type="entry name" value="Son of sevenless homolog 1 (Drosophila)"/>
    <property type="match status" value="1"/>
</dbReference>
<dbReference type="CDD" id="cd22914">
    <property type="entry name" value="HFD_SOS1_rpt1"/>
    <property type="match status" value="1"/>
</dbReference>
<evidence type="ECO:0008006" key="10">
    <source>
        <dbReference type="Google" id="ProtNLM"/>
    </source>
</evidence>
<reference evidence="8" key="1">
    <citation type="submission" date="2020-07" db="EMBL/GenBank/DDBJ databases">
        <title>A long reads based de novo assembly of the rainbow trout Arlee double haploid line genome.</title>
        <authorList>
            <person name="Gao G."/>
            <person name="Palti Y."/>
        </authorList>
    </citation>
    <scope>NUCLEOTIDE SEQUENCE [LARGE SCALE GENOMIC DNA]</scope>
</reference>
<dbReference type="Proteomes" id="UP000694395">
    <property type="component" value="Chromosome 25"/>
</dbReference>
<feature type="region of interest" description="Disordered" evidence="3">
    <location>
        <begin position="1210"/>
        <end position="1260"/>
    </location>
</feature>
<dbReference type="Gene3D" id="1.10.20.10">
    <property type="entry name" value="Histone, subunit A"/>
    <property type="match status" value="1"/>
</dbReference>
<dbReference type="InterPro" id="IPR019804">
    <property type="entry name" value="Ras_G-nucl-exch_fac_CS"/>
</dbReference>
<dbReference type="InterPro" id="IPR008937">
    <property type="entry name" value="Ras-like_GEF"/>
</dbReference>
<feature type="compositionally biased region" description="Pro residues" evidence="3">
    <location>
        <begin position="1211"/>
        <end position="1222"/>
    </location>
</feature>
<dbReference type="SMART" id="SM00325">
    <property type="entry name" value="RhoGEF"/>
    <property type="match status" value="1"/>
</dbReference>
<dbReference type="Gene3D" id="1.20.870.10">
    <property type="entry name" value="Son of sevenless (SoS) protein Chain: S domain 1"/>
    <property type="match status" value="1"/>
</dbReference>
<dbReference type="InterPro" id="IPR036964">
    <property type="entry name" value="RASGEF_cat_dom_sf"/>
</dbReference>
<dbReference type="InterPro" id="IPR000651">
    <property type="entry name" value="Ras-like_Gua-exchang_fac_N"/>
</dbReference>
<dbReference type="PANTHER" id="PTHR23113:SF150">
    <property type="entry name" value="SON OF SEVENLESS HOMOLOG 2"/>
    <property type="match status" value="1"/>
</dbReference>
<sequence length="1260" mass="143979">MWGGQSSSACVQLQVHPTLSAKEGALQHIEELILQLLNMLCVAQPRSVQDVEERVQKTFPHPIDKWAIADAQSAIEKRKRRNPLLLPVDKIHPLLKEVLGYKIDYHVCLYIVAVLEYISADILKLAGNYVGNIRHYEISQQDIKVSMCADKVLMDMFDQDEDIGLVSQCTEEPSSSGELTYDDLVRLEIAEERQYLRELDLIIKVFRHHFLFNNKIFTPQDVEVIFSNISDIHELTVKLLGLIEDAVEMTADTSPHPLVGSCFEDLAEEQAFDPYETLSQDILSRQFHEHFSSLMARPTVGLYFQSIAEGFKEAVQYVLPQLMMVPVYHCLHYFELLQQLQEHSEEQDDREGLKQAITALLNLQCSVERIYTKHLPRRKPGEPMYRLYSRQVRSKQLAIKRMNEIQKSIDGWEGKDIGQCCSEFILEGALLRAGAKHERHNFLFDGLMISCKANQSSRLPGSGSGAEFRLKEKFVLRKVRIVDREDSAELKHAFELVGKDENCVVFCARSAEDKGAWMAALVTLQYRSTLDRMLDTVLQHEEQAQPLRLPSPELYRFAVHDSEENIVFEDSVQSKTGIPIIKAGTVVKLIERLTYHMYADPNFVRTFLTTYRSFCKPQELLRLLIDRIEIPEPEPTEADKQALWNGDQPMAAELQRFRREYVQPVQLRVLNVFRQWVEHHFYDFENDPELRGKLEEYIRKSMRKWVESINKIIKRKMQTQSNGVSHNITFESPPPPIEWHISRLGQTDTFDLMTLHPIEIARQLTLLESELYRAVRPSELVGSVWTKEDKENNSPNLLRMIRHTTNLTLWFEKCIVEAENLDERVAVLTRVIEILQVFQELNNFNGVLEVVSAINSVPVYRLDHTFEAVPERKKKILEEAVELSQDHFKKYLAKLKSINPPCVPFFGIYLTNILKTEEGNPDFLKRHGKELINFSKRRKVAEITGEIQQYQNQPYCLKVQQDIKRFFENLNPMGSLGEKEFSDYLFNKSQEIEPRNCKQPPRFPRKTLYPLKSPGIRPVRTSTSGTLKGHPVPLEREPPHKITFRSIAETEHETSSIASVPTSPSTPTPPQSACSDLSSVFMEPDLYSVYGELSSRSKGPPAIPPRLPPPLPRVQPRTPVYNGLSDGPLPSSPPPPPPRDPQPDTPPPVPQKPPEIFINYPPNLQPSPLGRFHWDFGSSPCSPGTPPGSPSPRVPRRSCLLSASQNSLCPLPLPIMAPPVPPRHNSSSQLPKLPPKTYKRELLSPPLQSLSLVESTEGSQ</sequence>
<dbReference type="PROSITE" id="PS50009">
    <property type="entry name" value="RASGEF_CAT"/>
    <property type="match status" value="1"/>
</dbReference>